<keyword evidence="6" id="KW-1185">Reference proteome</keyword>
<keyword evidence="2 3" id="KW-0732">Signal</keyword>
<evidence type="ECO:0000256" key="2">
    <source>
        <dbReference type="ARBA" id="ARBA00022729"/>
    </source>
</evidence>
<dbReference type="PANTHER" id="PTHR30483:SF6">
    <property type="entry name" value="PERIPLASMIC BINDING PROTEIN OF ABC TRANSPORTER FOR NATURAL AMINO ACIDS"/>
    <property type="match status" value="1"/>
</dbReference>
<dbReference type="Pfam" id="PF13458">
    <property type="entry name" value="Peripla_BP_6"/>
    <property type="match status" value="1"/>
</dbReference>
<name>A0A177YLG1_9NOCA</name>
<dbReference type="InterPro" id="IPR028082">
    <property type="entry name" value="Peripla_BP_I"/>
</dbReference>
<evidence type="ECO:0000256" key="1">
    <source>
        <dbReference type="ARBA" id="ARBA00010062"/>
    </source>
</evidence>
<dbReference type="Proteomes" id="UP000077519">
    <property type="component" value="Unassembled WGS sequence"/>
</dbReference>
<dbReference type="Gene3D" id="3.40.50.2300">
    <property type="match status" value="2"/>
</dbReference>
<dbReference type="InterPro" id="IPR051010">
    <property type="entry name" value="BCAA_transport"/>
</dbReference>
<feature type="domain" description="Leucine-binding protein" evidence="4">
    <location>
        <begin position="48"/>
        <end position="371"/>
    </location>
</feature>
<comment type="caution">
    <text evidence="5">The sequence shown here is derived from an EMBL/GenBank/DDBJ whole genome shotgun (WGS) entry which is preliminary data.</text>
</comment>
<accession>A0A177YLG1</accession>
<protein>
    <submittedName>
        <fullName evidence="5">Branched-chain amino acid ABC transporter permease</fullName>
    </submittedName>
</protein>
<dbReference type="PROSITE" id="PS51257">
    <property type="entry name" value="PROKAR_LIPOPROTEIN"/>
    <property type="match status" value="1"/>
</dbReference>
<gene>
    <name evidence="5" type="ORF">A3K89_16000</name>
</gene>
<comment type="similarity">
    <text evidence="1">Belongs to the leucine-binding protein family.</text>
</comment>
<evidence type="ECO:0000259" key="4">
    <source>
        <dbReference type="Pfam" id="PF13458"/>
    </source>
</evidence>
<feature type="signal peptide" evidence="3">
    <location>
        <begin position="1"/>
        <end position="24"/>
    </location>
</feature>
<dbReference type="AlphaFoldDB" id="A0A177YLG1"/>
<evidence type="ECO:0000313" key="6">
    <source>
        <dbReference type="Proteomes" id="UP000077519"/>
    </source>
</evidence>
<dbReference type="InterPro" id="IPR028081">
    <property type="entry name" value="Leu-bd"/>
</dbReference>
<evidence type="ECO:0000313" key="5">
    <source>
        <dbReference type="EMBL" id="OAK56343.1"/>
    </source>
</evidence>
<feature type="chain" id="PRO_5038837698" evidence="3">
    <location>
        <begin position="25"/>
        <end position="387"/>
    </location>
</feature>
<dbReference type="SUPFAM" id="SSF53822">
    <property type="entry name" value="Periplasmic binding protein-like I"/>
    <property type="match status" value="1"/>
</dbReference>
<dbReference type="EMBL" id="LVHI01000004">
    <property type="protein sequence ID" value="OAK56343.1"/>
    <property type="molecule type" value="Genomic_DNA"/>
</dbReference>
<reference evidence="5 6" key="1">
    <citation type="submission" date="2016-03" db="EMBL/GenBank/DDBJ databases">
        <title>Genome sequence of Rhodococcus kyotonensis KB10.</title>
        <authorList>
            <person name="Jeong H."/>
            <person name="Hong C.E."/>
            <person name="Jo S.H."/>
            <person name="Park J.M."/>
        </authorList>
    </citation>
    <scope>NUCLEOTIDE SEQUENCE [LARGE SCALE GENOMIC DNA]</scope>
    <source>
        <strain evidence="5 6">KB10</strain>
    </source>
</reference>
<proteinExistence type="inferred from homology"/>
<sequence length="387" mass="39593">MKYATGPGRLALLGVAAAMMTVTACGGSGPSGSTASGEMPSEITLLSTTDKTGTLAYVGGSQLEGIELAVEEINQQRFLGDSTLKLDSRDTAGDAQTAASQVTEGIANPDVAAILGTVSGAQSVAVAPIAESSRTPVVFTQSGSAGVVIGDYTFRSTAPQETYFPKAIDHLKSLGAKRISVLYNAGQPTLAEIAENQLPAMQESEDLEILSSTSVQSTTQDFAATITKIVGEKPDAVVFLLVGAQNSTAMSQLRQAGFDGPAVGNPAAGAGNLAPAGPAGAGMFWATDFNYLQTAPSSVAFVEAYTTRYGKNPLNYAAEGYDATWMIARAIKESGGASREDIKNGLNAVAAAGFDGAVGPVTFEGNDQRVEGVVVEWDGSAEGLLAE</sequence>
<dbReference type="RefSeq" id="WP_068421717.1">
    <property type="nucleotide sequence ID" value="NZ_LVHI01000004.1"/>
</dbReference>
<dbReference type="PANTHER" id="PTHR30483">
    <property type="entry name" value="LEUCINE-SPECIFIC-BINDING PROTEIN"/>
    <property type="match status" value="1"/>
</dbReference>
<evidence type="ECO:0000256" key="3">
    <source>
        <dbReference type="SAM" id="SignalP"/>
    </source>
</evidence>
<organism evidence="5 6">
    <name type="scientific">Rhodococcoides kyotonense</name>
    <dbReference type="NCBI Taxonomy" id="398843"/>
    <lineage>
        <taxon>Bacteria</taxon>
        <taxon>Bacillati</taxon>
        <taxon>Actinomycetota</taxon>
        <taxon>Actinomycetes</taxon>
        <taxon>Mycobacteriales</taxon>
        <taxon>Nocardiaceae</taxon>
        <taxon>Rhodococcoides</taxon>
    </lineage>
</organism>